<evidence type="ECO:0000313" key="3">
    <source>
        <dbReference type="EMBL" id="RYU94743.1"/>
    </source>
</evidence>
<dbReference type="AlphaFoldDB" id="A0A4Q5LYY1"/>
<feature type="chain" id="PRO_5020247996" description="Peptidase S74 domain-containing protein" evidence="2">
    <location>
        <begin position="20"/>
        <end position="674"/>
    </location>
</feature>
<keyword evidence="4" id="KW-1185">Reference proteome</keyword>
<evidence type="ECO:0008006" key="5">
    <source>
        <dbReference type="Google" id="ProtNLM"/>
    </source>
</evidence>
<protein>
    <recommendedName>
        <fullName evidence="5">Peptidase S74 domain-containing protein</fullName>
    </recommendedName>
</protein>
<comment type="caution">
    <text evidence="3">The sequence shown here is derived from an EMBL/GenBank/DDBJ whole genome shotgun (WGS) entry which is preliminary data.</text>
</comment>
<accession>A0A4Q5LYY1</accession>
<organism evidence="3 4">
    <name type="scientific">Emticicia agri</name>
    <dbReference type="NCBI Taxonomy" id="2492393"/>
    <lineage>
        <taxon>Bacteria</taxon>
        <taxon>Pseudomonadati</taxon>
        <taxon>Bacteroidota</taxon>
        <taxon>Cytophagia</taxon>
        <taxon>Cytophagales</taxon>
        <taxon>Leadbetterellaceae</taxon>
        <taxon>Emticicia</taxon>
    </lineage>
</organism>
<feature type="signal peptide" evidence="2">
    <location>
        <begin position="1"/>
        <end position="19"/>
    </location>
</feature>
<evidence type="ECO:0000313" key="4">
    <source>
        <dbReference type="Proteomes" id="UP000293162"/>
    </source>
</evidence>
<name>A0A4Q5LYY1_9BACT</name>
<evidence type="ECO:0000256" key="1">
    <source>
        <dbReference type="SAM" id="Coils"/>
    </source>
</evidence>
<feature type="coiled-coil region" evidence="1">
    <location>
        <begin position="647"/>
        <end position="674"/>
    </location>
</feature>
<gene>
    <name evidence="3" type="ORF">EWM59_15535</name>
</gene>
<sequence length="674" mass="72921">MKRFLLLITITFCSLNVLAQDLYPSNKTISTLEKNLLFNIQKRKLVEQTGTGTDSSKLNIDELFNGSFFPSFTSSGITDSIAITIHDITTSYHTQAGVWIGWSTRSWGPTKFKIQIFNTFNNSSPGVPINTWTTIVDTTGYNKQDYLKKVTGLIPNKVRFTFYTASGTNGRLGISELFLLHPEAVQAYDNLLVKYDKNMNIVLGTALSTADSTRGDLAIYARDAPDNRASLKIGYDASNNLDIYRDRTIPDIYFKANQANTGHMRFVTNNSNFTFNGGKVGIGTTTPTSTLDLRGATGISTMNIRSIAGISSEHAGIVFQDGRSKIGYDGTYSGLVLATSDISKPIIFGNSINAGSGESMRLAGSGNLGIGTNNPLTKLHITLNTITGAAVQTIETIGTGGRPYTLFKAENANYGLIGYESGSSGDVMSIYNYRNAALQFGTNNTSRMIIDGNGNIGVGITPATDKFTVQGSAVFRGASTGAIFAHDNVNGGRTYLALDGNSSNGGIGGGGDYIMLSKYTNGEADIANYGNIVLRTLGVGDLKLSANGYETLFKSNGQVGIGTTNIPTDYKLAVGGNIIAEKIKVKKRVGGVWPDYVFSPDYKLPSLEDVEQFTKKNSHLPEIPSAKEIESDGQDLGEMNRLLLKKIEELTLYMIEQNKEIKALKLKVEQMEKK</sequence>
<keyword evidence="2" id="KW-0732">Signal</keyword>
<proteinExistence type="predicted"/>
<dbReference type="RefSeq" id="WP_130022153.1">
    <property type="nucleotide sequence ID" value="NZ_SEWF01000022.1"/>
</dbReference>
<evidence type="ECO:0000256" key="2">
    <source>
        <dbReference type="SAM" id="SignalP"/>
    </source>
</evidence>
<dbReference type="OrthoDB" id="1163828at2"/>
<keyword evidence="1" id="KW-0175">Coiled coil</keyword>
<reference evidence="3 4" key="1">
    <citation type="submission" date="2019-02" db="EMBL/GenBank/DDBJ databases">
        <title>Bacterial novel species Emticicia sp. 17J42-9 isolated from soil.</title>
        <authorList>
            <person name="Jung H.-Y."/>
        </authorList>
    </citation>
    <scope>NUCLEOTIDE SEQUENCE [LARGE SCALE GENOMIC DNA]</scope>
    <source>
        <strain evidence="3 4">17J42-9</strain>
    </source>
</reference>
<dbReference type="Proteomes" id="UP000293162">
    <property type="component" value="Unassembled WGS sequence"/>
</dbReference>
<dbReference type="EMBL" id="SEWF01000022">
    <property type="protein sequence ID" value="RYU94743.1"/>
    <property type="molecule type" value="Genomic_DNA"/>
</dbReference>